<evidence type="ECO:0000313" key="1">
    <source>
        <dbReference type="EMBL" id="JAE15101.1"/>
    </source>
</evidence>
<dbReference type="AlphaFoldDB" id="A0A0A9FXU1"/>
<protein>
    <submittedName>
        <fullName evidence="1">Uncharacterized protein</fullName>
    </submittedName>
</protein>
<dbReference type="EMBL" id="GBRH01182795">
    <property type="protein sequence ID" value="JAE15101.1"/>
    <property type="molecule type" value="Transcribed_RNA"/>
</dbReference>
<reference evidence="1" key="2">
    <citation type="journal article" date="2015" name="Data Brief">
        <title>Shoot transcriptome of the giant reed, Arundo donax.</title>
        <authorList>
            <person name="Barrero R.A."/>
            <person name="Guerrero F.D."/>
            <person name="Moolhuijzen P."/>
            <person name="Goolsby J.A."/>
            <person name="Tidwell J."/>
            <person name="Bellgard S.E."/>
            <person name="Bellgard M.I."/>
        </authorList>
    </citation>
    <scope>NUCLEOTIDE SEQUENCE</scope>
    <source>
        <tissue evidence="1">Shoot tissue taken approximately 20 cm above the soil surface</tissue>
    </source>
</reference>
<name>A0A0A9FXU1_ARUDO</name>
<reference evidence="1" key="1">
    <citation type="submission" date="2014-09" db="EMBL/GenBank/DDBJ databases">
        <authorList>
            <person name="Magalhaes I.L.F."/>
            <person name="Oliveira U."/>
            <person name="Santos F.R."/>
            <person name="Vidigal T.H.D.A."/>
            <person name="Brescovit A.D."/>
            <person name="Santos A.J."/>
        </authorList>
    </citation>
    <scope>NUCLEOTIDE SEQUENCE</scope>
    <source>
        <tissue evidence="1">Shoot tissue taken approximately 20 cm above the soil surface</tissue>
    </source>
</reference>
<sequence length="59" mass="6770">MSTNPDFLFVSDSTIMKGITMGIRIHNGQFCKKLLSFGVCNIRVYYFLNPNRDTSRSCM</sequence>
<organism evidence="1">
    <name type="scientific">Arundo donax</name>
    <name type="common">Giant reed</name>
    <name type="synonym">Donax arundinaceus</name>
    <dbReference type="NCBI Taxonomy" id="35708"/>
    <lineage>
        <taxon>Eukaryota</taxon>
        <taxon>Viridiplantae</taxon>
        <taxon>Streptophyta</taxon>
        <taxon>Embryophyta</taxon>
        <taxon>Tracheophyta</taxon>
        <taxon>Spermatophyta</taxon>
        <taxon>Magnoliopsida</taxon>
        <taxon>Liliopsida</taxon>
        <taxon>Poales</taxon>
        <taxon>Poaceae</taxon>
        <taxon>PACMAD clade</taxon>
        <taxon>Arundinoideae</taxon>
        <taxon>Arundineae</taxon>
        <taxon>Arundo</taxon>
    </lineage>
</organism>
<proteinExistence type="predicted"/>
<accession>A0A0A9FXU1</accession>